<reference evidence="2 5" key="2">
    <citation type="submission" date="2019-08" db="EMBL/GenBank/DDBJ databases">
        <title>The genome sequence of a newly discovered highly antifungal drug resistant Aspergillus species, Aspergillus tanneri NIH 1004.</title>
        <authorList>
            <person name="Mounaud S."/>
            <person name="Singh I."/>
            <person name="Joardar V."/>
            <person name="Pakala S."/>
            <person name="Pakala S."/>
            <person name="Venepally P."/>
            <person name="Chung J.K."/>
            <person name="Losada L."/>
            <person name="Nierman W.C."/>
        </authorList>
    </citation>
    <scope>NUCLEOTIDE SEQUENCE [LARGE SCALE GENOMIC DNA]</scope>
    <source>
        <strain evidence="2 5">NIH1004</strain>
    </source>
</reference>
<dbReference type="VEuPathDB" id="FungiDB:EYZ11_010111"/>
<proteinExistence type="predicted"/>
<reference evidence="3 4" key="1">
    <citation type="submission" date="2019-03" db="EMBL/GenBank/DDBJ databases">
        <title>The genome sequence of a newly discovered highly antifungal drug resistant Aspergillus species, Aspergillus tanneri NIH 1004.</title>
        <authorList>
            <person name="Mounaud S."/>
            <person name="Singh I."/>
            <person name="Joardar V."/>
            <person name="Pakala S."/>
            <person name="Pakala S."/>
            <person name="Venepally P."/>
            <person name="Hoover J."/>
            <person name="Nierman W."/>
            <person name="Chung J."/>
            <person name="Losada L."/>
        </authorList>
    </citation>
    <scope>NUCLEOTIDE SEQUENCE [LARGE SCALE GENOMIC DNA]</scope>
    <source>
        <strain evidence="3 4">NIH1004</strain>
    </source>
</reference>
<dbReference type="EMBL" id="SOSA01000522">
    <property type="protein sequence ID" value="THC90434.1"/>
    <property type="molecule type" value="Genomic_DNA"/>
</dbReference>
<feature type="region of interest" description="Disordered" evidence="1">
    <location>
        <begin position="87"/>
        <end position="137"/>
    </location>
</feature>
<protein>
    <submittedName>
        <fullName evidence="3">Uncharacterized protein</fullName>
    </submittedName>
</protein>
<dbReference type="OrthoDB" id="3538998at2759"/>
<organism evidence="3 4">
    <name type="scientific">Aspergillus tanneri</name>
    <dbReference type="NCBI Taxonomy" id="1220188"/>
    <lineage>
        <taxon>Eukaryota</taxon>
        <taxon>Fungi</taxon>
        <taxon>Dikarya</taxon>
        <taxon>Ascomycota</taxon>
        <taxon>Pezizomycotina</taxon>
        <taxon>Eurotiomycetes</taxon>
        <taxon>Eurotiomycetidae</taxon>
        <taxon>Eurotiales</taxon>
        <taxon>Aspergillaceae</taxon>
        <taxon>Aspergillus</taxon>
        <taxon>Aspergillus subgen. Circumdati</taxon>
    </lineage>
</organism>
<accession>A0A4V3UNA4</accession>
<comment type="caution">
    <text evidence="3">The sequence shown here is derived from an EMBL/GenBank/DDBJ whole genome shotgun (WGS) entry which is preliminary data.</text>
</comment>
<name>A0A4V3UNA4_9EURO</name>
<dbReference type="AlphaFoldDB" id="A0A4V3UNA4"/>
<dbReference type="EMBL" id="QUQM01000008">
    <property type="protein sequence ID" value="KAA8642612.1"/>
    <property type="molecule type" value="Genomic_DNA"/>
</dbReference>
<dbReference type="RefSeq" id="XP_033421974.1">
    <property type="nucleotide sequence ID" value="XM_033576119.1"/>
</dbReference>
<evidence type="ECO:0000313" key="2">
    <source>
        <dbReference type="EMBL" id="KAA8642612.1"/>
    </source>
</evidence>
<gene>
    <name evidence="2" type="ORF">ATNIH1004_011557</name>
    <name evidence="3" type="ORF">EYZ11_010111</name>
</gene>
<evidence type="ECO:0000313" key="4">
    <source>
        <dbReference type="Proteomes" id="UP000308092"/>
    </source>
</evidence>
<feature type="compositionally biased region" description="Low complexity" evidence="1">
    <location>
        <begin position="92"/>
        <end position="111"/>
    </location>
</feature>
<sequence length="163" mass="17283">MDTLEELVIAYMPVPDRTQCGQWISKYDCANFGFPPDIQTFYVPAQFPQGSAETLRNIGALTTPVSDVVTFIIGGDLILVTAVSTDSSVPTGASESSGSGYNNSSSENTGNGSLGSGDEQAASDDTPKDFWHSPDVDQPRPLWFSSGSCRVLRSFCEGTGAVL</sequence>
<feature type="compositionally biased region" description="Basic and acidic residues" evidence="1">
    <location>
        <begin position="125"/>
        <end position="137"/>
    </location>
</feature>
<evidence type="ECO:0000313" key="5">
    <source>
        <dbReference type="Proteomes" id="UP000324241"/>
    </source>
</evidence>
<dbReference type="Proteomes" id="UP000308092">
    <property type="component" value="Unassembled WGS sequence"/>
</dbReference>
<dbReference type="Proteomes" id="UP000324241">
    <property type="component" value="Unassembled WGS sequence"/>
</dbReference>
<evidence type="ECO:0000256" key="1">
    <source>
        <dbReference type="SAM" id="MobiDB-lite"/>
    </source>
</evidence>
<evidence type="ECO:0000313" key="3">
    <source>
        <dbReference type="EMBL" id="THC90434.1"/>
    </source>
</evidence>
<dbReference type="GeneID" id="54334258"/>
<keyword evidence="4" id="KW-1185">Reference proteome</keyword>